<protein>
    <submittedName>
        <fullName evidence="1">Uncharacterized protein</fullName>
    </submittedName>
</protein>
<accession>A0A4U5M8X1</accession>
<reference evidence="1 2" key="1">
    <citation type="journal article" date="2015" name="Genome Biol.">
        <title>Comparative genomics of Steinernema reveals deeply conserved gene regulatory networks.</title>
        <authorList>
            <person name="Dillman A.R."/>
            <person name="Macchietto M."/>
            <person name="Porter C.F."/>
            <person name="Rogers A."/>
            <person name="Williams B."/>
            <person name="Antoshechkin I."/>
            <person name="Lee M.M."/>
            <person name="Goodwin Z."/>
            <person name="Lu X."/>
            <person name="Lewis E.E."/>
            <person name="Goodrich-Blair H."/>
            <person name="Stock S.P."/>
            <person name="Adams B.J."/>
            <person name="Sternberg P.W."/>
            <person name="Mortazavi A."/>
        </authorList>
    </citation>
    <scope>NUCLEOTIDE SEQUENCE [LARGE SCALE GENOMIC DNA]</scope>
    <source>
        <strain evidence="1 2">ALL</strain>
    </source>
</reference>
<organism evidence="1 2">
    <name type="scientific">Steinernema carpocapsae</name>
    <name type="common">Entomopathogenic nematode</name>
    <dbReference type="NCBI Taxonomy" id="34508"/>
    <lineage>
        <taxon>Eukaryota</taxon>
        <taxon>Metazoa</taxon>
        <taxon>Ecdysozoa</taxon>
        <taxon>Nematoda</taxon>
        <taxon>Chromadorea</taxon>
        <taxon>Rhabditida</taxon>
        <taxon>Tylenchina</taxon>
        <taxon>Panagrolaimomorpha</taxon>
        <taxon>Strongyloidoidea</taxon>
        <taxon>Steinernematidae</taxon>
        <taxon>Steinernema</taxon>
    </lineage>
</organism>
<keyword evidence="2" id="KW-1185">Reference proteome</keyword>
<dbReference type="EMBL" id="AZBU02000009">
    <property type="protein sequence ID" value="TKR65093.1"/>
    <property type="molecule type" value="Genomic_DNA"/>
</dbReference>
<dbReference type="Proteomes" id="UP000298663">
    <property type="component" value="Unassembled WGS sequence"/>
</dbReference>
<gene>
    <name evidence="1" type="ORF">L596_025547</name>
</gene>
<evidence type="ECO:0000313" key="1">
    <source>
        <dbReference type="EMBL" id="TKR65093.1"/>
    </source>
</evidence>
<comment type="caution">
    <text evidence="1">The sequence shown here is derived from an EMBL/GenBank/DDBJ whole genome shotgun (WGS) entry which is preliminary data.</text>
</comment>
<sequence length="77" mass="8832">MGLFRYVVSLALTLERRRVSCVGISKIIIRMNFRVLKDKSSNRTGEDGEVSNFDFFEPESVVFIDSFELLNLLKVVS</sequence>
<name>A0A4U5M8X1_STECR</name>
<proteinExistence type="predicted"/>
<reference evidence="1 2" key="2">
    <citation type="journal article" date="2019" name="G3 (Bethesda)">
        <title>Hybrid Assembly of the Genome of the Entomopathogenic Nematode Steinernema carpocapsae Identifies the X-Chromosome.</title>
        <authorList>
            <person name="Serra L."/>
            <person name="Macchietto M."/>
            <person name="Macias-Munoz A."/>
            <person name="McGill C.J."/>
            <person name="Rodriguez I.M."/>
            <person name="Rodriguez B."/>
            <person name="Murad R."/>
            <person name="Mortazavi A."/>
        </authorList>
    </citation>
    <scope>NUCLEOTIDE SEQUENCE [LARGE SCALE GENOMIC DNA]</scope>
    <source>
        <strain evidence="1 2">ALL</strain>
    </source>
</reference>
<dbReference type="AlphaFoldDB" id="A0A4U5M8X1"/>
<evidence type="ECO:0000313" key="2">
    <source>
        <dbReference type="Proteomes" id="UP000298663"/>
    </source>
</evidence>